<dbReference type="STRING" id="478820.A0A196SC05"/>
<dbReference type="InterPro" id="IPR045075">
    <property type="entry name" value="Syf1-like"/>
</dbReference>
<dbReference type="AlphaFoldDB" id="A0A196SC05"/>
<dbReference type="GO" id="GO:0000398">
    <property type="term" value="P:mRNA splicing, via spliceosome"/>
    <property type="evidence" value="ECO:0007669"/>
    <property type="project" value="InterPro"/>
</dbReference>
<evidence type="ECO:0000256" key="1">
    <source>
        <dbReference type="ARBA" id="ARBA00022737"/>
    </source>
</evidence>
<feature type="region of interest" description="Disordered" evidence="2">
    <location>
        <begin position="363"/>
        <end position="392"/>
    </location>
</feature>
<dbReference type="EMBL" id="LXWW01000373">
    <property type="protein sequence ID" value="OAO13539.1"/>
    <property type="molecule type" value="Genomic_DNA"/>
</dbReference>
<feature type="region of interest" description="Disordered" evidence="2">
    <location>
        <begin position="315"/>
        <end position="338"/>
    </location>
</feature>
<dbReference type="Gene3D" id="1.25.40.10">
    <property type="entry name" value="Tetratricopeptide repeat domain"/>
    <property type="match status" value="1"/>
</dbReference>
<proteinExistence type="predicted"/>
<evidence type="ECO:0000313" key="3">
    <source>
        <dbReference type="EMBL" id="OAO13539.1"/>
    </source>
</evidence>
<sequence length="1042" mass="118234">MDCKGMILPSSSANTQYSRFDMPGKDARYSATSEYGSNGDDYSLNLSERDFVPSLGDRMLYPMPSSSYDDRNSVDNYTLSPRSVPYRHGSPLHSGYSNASQDRDSFSFYRRSNDLLSSAPAQLASPQHYSSPRSRSGSTPQPLLHEPQFGSSMAFINYNDDDYPSHPRDDSYAGSDYEAPYIMGQGSNPTMHRYEPAADYIRRCKSFNDDEMFPTPSDPAFLHRLGGESVPYWNSGSYFSRMERERHSFDTDYGNSADPRSAGLASVRSPFGASPRSRAGTYADYSYPSGMSYPEPPADATLVFSPHNMGGYSGLDDDSEYESVLSSPSHSLSTGSSPTYLSRKQLFPSIPYLAADSDHEELRSLPHYSGPQSAPSQKYYSSVRSPRQGRQGRGNWVESLKLWSIPCYARILRENNIDVKASPCDRPYVTRRSEEEVKRRIEEAIVEKKRCRFNAARVSFVKMAVEMPGSAQVWLDFARLETECGEYANALEVVTAALRGHANNEVLFQKKMHIEERMRLPDMIQRDVETLSRVRSLKALKVVVEGLLILARFGYEGQVREHFRAILEKRVNSSSHLFVDYLWFEEHCGSCDALMTKIPILLERNVNFNPLWFACFALLEHYHRLVWDGRDVLARVEDRVYEQWMVRAIANLTNDIKWKVFVERISFSCRALLDIMSLPADHAALRDSVHLGMVRCWRLLARDAVSCFQTCPGNLRWKAYLVLARLSNSVGCYATSLKMIVRAYHLVAEKSSHLVLAEYAKTLFFLGRVNLGRGVLKFAVNAFSGEWKLELELVQQLMLSSRFADAILVNDAALRRHVGAGRLWSSYIHLVHLVFGSVQALRIFRCALRHVAKSGEVWCEGARIFLNPSSRYFSLSNAAKCLNYAVFFTPQYGDTFFEAIRLTMLASDEFLTCHSLEDVFALSCLLQSNRQLPLLLRRMAFFDPNYGLLWFQCRECFLSNSKEVMYRALPLIARQIAENASMYYEAVIQSVKRQPGCAATAESIRRELCYAFSVNTIHGSHSDFNRMKTASRILYGGNLMDS</sequence>
<accession>A0A196SC05</accession>
<dbReference type="PANTHER" id="PTHR11246:SF20">
    <property type="entry name" value="TPR-CONTAINING PROTEIN DDB_G0280363"/>
    <property type="match status" value="1"/>
</dbReference>
<dbReference type="OrthoDB" id="440128at2759"/>
<comment type="caution">
    <text evidence="3">The sequence shown here is derived from an EMBL/GenBank/DDBJ whole genome shotgun (WGS) entry which is preliminary data.</text>
</comment>
<dbReference type="PANTHER" id="PTHR11246">
    <property type="entry name" value="PRE-MRNA SPLICING FACTOR"/>
    <property type="match status" value="1"/>
</dbReference>
<keyword evidence="1" id="KW-0677">Repeat</keyword>
<feature type="region of interest" description="Disordered" evidence="2">
    <location>
        <begin position="119"/>
        <end position="146"/>
    </location>
</feature>
<evidence type="ECO:0000313" key="4">
    <source>
        <dbReference type="Proteomes" id="UP000078348"/>
    </source>
</evidence>
<dbReference type="Proteomes" id="UP000078348">
    <property type="component" value="Unassembled WGS sequence"/>
</dbReference>
<feature type="compositionally biased region" description="Polar residues" evidence="2">
    <location>
        <begin position="370"/>
        <end position="385"/>
    </location>
</feature>
<feature type="region of interest" description="Disordered" evidence="2">
    <location>
        <begin position="155"/>
        <end position="174"/>
    </location>
</feature>
<dbReference type="InterPro" id="IPR011990">
    <property type="entry name" value="TPR-like_helical_dom_sf"/>
</dbReference>
<name>A0A196SC05_BLAHN</name>
<feature type="compositionally biased region" description="Low complexity" evidence="2">
    <location>
        <begin position="322"/>
        <end position="338"/>
    </location>
</feature>
<protein>
    <submittedName>
        <fullName evidence="3">Pre-mRNA splicing factor</fullName>
    </submittedName>
</protein>
<keyword evidence="4" id="KW-1185">Reference proteome</keyword>
<feature type="compositionally biased region" description="Polar residues" evidence="2">
    <location>
        <begin position="119"/>
        <end position="141"/>
    </location>
</feature>
<dbReference type="SUPFAM" id="SSF48452">
    <property type="entry name" value="TPR-like"/>
    <property type="match status" value="1"/>
</dbReference>
<evidence type="ECO:0000256" key="2">
    <source>
        <dbReference type="SAM" id="MobiDB-lite"/>
    </source>
</evidence>
<reference evidence="3 4" key="1">
    <citation type="submission" date="2016-05" db="EMBL/GenBank/DDBJ databases">
        <title>Nuclear genome of Blastocystis sp. subtype 1 NandII.</title>
        <authorList>
            <person name="Gentekaki E."/>
            <person name="Curtis B."/>
            <person name="Stairs C."/>
            <person name="Eme L."/>
            <person name="Herman E."/>
            <person name="Klimes V."/>
            <person name="Arias M.C."/>
            <person name="Elias M."/>
            <person name="Hilliou F."/>
            <person name="Klute M."/>
            <person name="Malik S.-B."/>
            <person name="Pightling A."/>
            <person name="Rachubinski R."/>
            <person name="Salas D."/>
            <person name="Schlacht A."/>
            <person name="Suga H."/>
            <person name="Archibald J."/>
            <person name="Ball S.G."/>
            <person name="Clark G."/>
            <person name="Dacks J."/>
            <person name="Van Der Giezen M."/>
            <person name="Tsaousis A."/>
            <person name="Roger A."/>
        </authorList>
    </citation>
    <scope>NUCLEOTIDE SEQUENCE [LARGE SCALE GENOMIC DNA]</scope>
    <source>
        <strain evidence="4">ATCC 50177 / NandII</strain>
    </source>
</reference>
<organism evidence="3 4">
    <name type="scientific">Blastocystis sp. subtype 1 (strain ATCC 50177 / NandII)</name>
    <dbReference type="NCBI Taxonomy" id="478820"/>
    <lineage>
        <taxon>Eukaryota</taxon>
        <taxon>Sar</taxon>
        <taxon>Stramenopiles</taxon>
        <taxon>Bigyra</taxon>
        <taxon>Opalozoa</taxon>
        <taxon>Opalinata</taxon>
        <taxon>Blastocystidae</taxon>
        <taxon>Blastocystis</taxon>
    </lineage>
</organism>
<gene>
    <name evidence="3" type="ORF">AV274_4735</name>
</gene>
<feature type="region of interest" description="Disordered" evidence="2">
    <location>
        <begin position="250"/>
        <end position="276"/>
    </location>
</feature>
<feature type="region of interest" description="Disordered" evidence="2">
    <location>
        <begin position="63"/>
        <end position="101"/>
    </location>
</feature>